<evidence type="ECO:0000256" key="1">
    <source>
        <dbReference type="ARBA" id="ARBA00001933"/>
    </source>
</evidence>
<reference evidence="5 6" key="2">
    <citation type="submission" date="2020-02" db="EMBL/GenBank/DDBJ databases">
        <title>The new genus of Enterobacteriales.</title>
        <authorList>
            <person name="Kim I.S."/>
        </authorList>
    </citation>
    <scope>NUCLEOTIDE SEQUENCE [LARGE SCALE GENOMIC DNA]</scope>
    <source>
        <strain evidence="5 6">SAP-6</strain>
    </source>
</reference>
<dbReference type="GO" id="GO:0006565">
    <property type="term" value="P:L-serine catabolic process"/>
    <property type="evidence" value="ECO:0007669"/>
    <property type="project" value="TreeGrafter"/>
</dbReference>
<dbReference type="InterPro" id="IPR050147">
    <property type="entry name" value="Ser/Thr_Dehydratase"/>
</dbReference>
<evidence type="ECO:0000256" key="2">
    <source>
        <dbReference type="ARBA" id="ARBA00022898"/>
    </source>
</evidence>
<feature type="domain" description="Tryptophan synthase beta chain-like PALP" evidence="4">
    <location>
        <begin position="1"/>
        <end position="264"/>
    </location>
</feature>
<accession>A0A845SJY0</accession>
<dbReference type="EMBL" id="WUBS01000006">
    <property type="protein sequence ID" value="NDL62941.1"/>
    <property type="molecule type" value="Genomic_DNA"/>
</dbReference>
<dbReference type="Pfam" id="PF00291">
    <property type="entry name" value="PALP"/>
    <property type="match status" value="1"/>
</dbReference>
<comment type="caution">
    <text evidence="5">The sequence shown here is derived from an EMBL/GenBank/DDBJ whole genome shotgun (WGS) entry which is preliminary data.</text>
</comment>
<dbReference type="Proteomes" id="UP000461443">
    <property type="component" value="Unassembled WGS sequence"/>
</dbReference>
<dbReference type="SUPFAM" id="SSF53686">
    <property type="entry name" value="Tryptophan synthase beta subunit-like PLP-dependent enzymes"/>
    <property type="match status" value="1"/>
</dbReference>
<dbReference type="InterPro" id="IPR001926">
    <property type="entry name" value="TrpB-like_PALP"/>
</dbReference>
<gene>
    <name evidence="5" type="ORF">GRH90_09285</name>
</gene>
<dbReference type="RefSeq" id="WP_162365671.1">
    <property type="nucleotide sequence ID" value="NZ_WUBS01000006.1"/>
</dbReference>
<evidence type="ECO:0000313" key="6">
    <source>
        <dbReference type="Proteomes" id="UP000461443"/>
    </source>
</evidence>
<evidence type="ECO:0000256" key="3">
    <source>
        <dbReference type="ARBA" id="ARBA00023239"/>
    </source>
</evidence>
<dbReference type="GO" id="GO:0006567">
    <property type="term" value="P:L-threonine catabolic process"/>
    <property type="evidence" value="ECO:0007669"/>
    <property type="project" value="TreeGrafter"/>
</dbReference>
<organism evidence="5 6">
    <name type="scientific">Acerihabitans arboris</name>
    <dbReference type="NCBI Taxonomy" id="2691583"/>
    <lineage>
        <taxon>Bacteria</taxon>
        <taxon>Pseudomonadati</taxon>
        <taxon>Pseudomonadota</taxon>
        <taxon>Gammaproteobacteria</taxon>
        <taxon>Enterobacterales</taxon>
        <taxon>Pectobacteriaceae</taxon>
        <taxon>Acerihabitans</taxon>
    </lineage>
</organism>
<feature type="non-terminal residue" evidence="5">
    <location>
        <position position="1"/>
    </location>
</feature>
<evidence type="ECO:0000259" key="4">
    <source>
        <dbReference type="Pfam" id="PF00291"/>
    </source>
</evidence>
<dbReference type="GO" id="GO:0009097">
    <property type="term" value="P:isoleucine biosynthetic process"/>
    <property type="evidence" value="ECO:0007669"/>
    <property type="project" value="TreeGrafter"/>
</dbReference>
<sequence>ECPQLSAQLGRAIWLKVETLNPLRCFKGRGAGLVIAGAVARGESRPLVCASAGNWGLALAYYCHKAGLPLTVFAAQNANPLKIEAIAAYGADIRQAGADFDSAKEQGRRYCDSIGGWFIEDGLEPEVSEGAGTIALELLSAGVPFRAIYIPVGNGALIGGMASWIKASAPDIRIIGVCPRGADAMYQSWLTHRVVIGGVVNTQAEGLAVRVPVPQALEDMRDVVDEMILVEEEQIAVATRYALEYAGLILEPSGAVSLAGILSQSPGEPVPCPGPVAAILTGANIACG</sequence>
<protein>
    <submittedName>
        <fullName evidence="5">Pyridoxal-phosphate dependent enzyme</fullName>
    </submittedName>
</protein>
<keyword evidence="6" id="KW-1185">Reference proteome</keyword>
<name>A0A845SJY0_9GAMM</name>
<dbReference type="AlphaFoldDB" id="A0A845SJY0"/>
<dbReference type="InterPro" id="IPR036052">
    <property type="entry name" value="TrpB-like_PALP_sf"/>
</dbReference>
<comment type="cofactor">
    <cofactor evidence="1">
        <name>pyridoxal 5'-phosphate</name>
        <dbReference type="ChEBI" id="CHEBI:597326"/>
    </cofactor>
</comment>
<proteinExistence type="predicted"/>
<dbReference type="GO" id="GO:0003941">
    <property type="term" value="F:L-serine ammonia-lyase activity"/>
    <property type="evidence" value="ECO:0007669"/>
    <property type="project" value="TreeGrafter"/>
</dbReference>
<evidence type="ECO:0000313" key="5">
    <source>
        <dbReference type="EMBL" id="NDL62941.1"/>
    </source>
</evidence>
<keyword evidence="3" id="KW-0456">Lyase</keyword>
<dbReference type="PANTHER" id="PTHR48078">
    <property type="entry name" value="THREONINE DEHYDRATASE, MITOCHONDRIAL-RELATED"/>
    <property type="match status" value="1"/>
</dbReference>
<keyword evidence="2" id="KW-0663">Pyridoxal phosphate</keyword>
<dbReference type="PANTHER" id="PTHR48078:SF17">
    <property type="entry name" value="THREONINE DEHYDRATASE"/>
    <property type="match status" value="1"/>
</dbReference>
<reference evidence="5 6" key="1">
    <citation type="submission" date="2019-12" db="EMBL/GenBank/DDBJ databases">
        <authorList>
            <person name="Lee S.D."/>
        </authorList>
    </citation>
    <scope>NUCLEOTIDE SEQUENCE [LARGE SCALE GENOMIC DNA]</scope>
    <source>
        <strain evidence="5 6">SAP-6</strain>
    </source>
</reference>
<dbReference type="GO" id="GO:0004794">
    <property type="term" value="F:threonine deaminase activity"/>
    <property type="evidence" value="ECO:0007669"/>
    <property type="project" value="TreeGrafter"/>
</dbReference>
<dbReference type="Gene3D" id="3.40.50.1100">
    <property type="match status" value="2"/>
</dbReference>